<evidence type="ECO:0000313" key="5">
    <source>
        <dbReference type="Proteomes" id="UP000471293"/>
    </source>
</evidence>
<keyword evidence="4" id="KW-0547">Nucleotide-binding</keyword>
<dbReference type="InterPro" id="IPR003594">
    <property type="entry name" value="HATPase_dom"/>
</dbReference>
<dbReference type="InterPro" id="IPR036890">
    <property type="entry name" value="HATPase_C_sf"/>
</dbReference>
<dbReference type="AlphaFoldDB" id="A0A6N9U7J6"/>
<dbReference type="Proteomes" id="UP000471293">
    <property type="component" value="Unassembled WGS sequence"/>
</dbReference>
<dbReference type="Pfam" id="PF13581">
    <property type="entry name" value="HATPase_c_2"/>
    <property type="match status" value="1"/>
</dbReference>
<keyword evidence="1" id="KW-0418">Kinase</keyword>
<organism evidence="4 5">
    <name type="scientific">Streptomyces halstedii</name>
    <dbReference type="NCBI Taxonomy" id="1944"/>
    <lineage>
        <taxon>Bacteria</taxon>
        <taxon>Bacillati</taxon>
        <taxon>Actinomycetota</taxon>
        <taxon>Actinomycetes</taxon>
        <taxon>Kitasatosporales</taxon>
        <taxon>Streptomycetaceae</taxon>
        <taxon>Streptomyces</taxon>
    </lineage>
</organism>
<dbReference type="PANTHER" id="PTHR35526">
    <property type="entry name" value="ANTI-SIGMA-F FACTOR RSBW-RELATED"/>
    <property type="match status" value="1"/>
</dbReference>
<feature type="region of interest" description="Disordered" evidence="2">
    <location>
        <begin position="1"/>
        <end position="21"/>
    </location>
</feature>
<dbReference type="Gene3D" id="3.30.565.10">
    <property type="entry name" value="Histidine kinase-like ATPase, C-terminal domain"/>
    <property type="match status" value="1"/>
</dbReference>
<evidence type="ECO:0000256" key="2">
    <source>
        <dbReference type="SAM" id="MobiDB-lite"/>
    </source>
</evidence>
<reference evidence="4 5" key="1">
    <citation type="submission" date="2020-01" db="EMBL/GenBank/DDBJ databases">
        <title>Insect and environment-associated Actinomycetes.</title>
        <authorList>
            <person name="Currrie C."/>
            <person name="Chevrette M."/>
            <person name="Carlson C."/>
            <person name="Stubbendieck R."/>
            <person name="Wendt-Pienkowski E."/>
        </authorList>
    </citation>
    <scope>NUCLEOTIDE SEQUENCE [LARGE SCALE GENOMIC DNA]</scope>
    <source>
        <strain evidence="4 5">SID11342</strain>
    </source>
</reference>
<dbReference type="CDD" id="cd16936">
    <property type="entry name" value="HATPase_RsbW-like"/>
    <property type="match status" value="1"/>
</dbReference>
<evidence type="ECO:0000259" key="3">
    <source>
        <dbReference type="Pfam" id="PF13581"/>
    </source>
</evidence>
<protein>
    <submittedName>
        <fullName evidence="4">ATP-binding protein</fullName>
    </submittedName>
</protein>
<dbReference type="GO" id="GO:0005524">
    <property type="term" value="F:ATP binding"/>
    <property type="evidence" value="ECO:0007669"/>
    <property type="project" value="UniProtKB-KW"/>
</dbReference>
<gene>
    <name evidence="4" type="ORF">G3I29_30985</name>
</gene>
<evidence type="ECO:0000313" key="4">
    <source>
        <dbReference type="EMBL" id="NEA19801.1"/>
    </source>
</evidence>
<dbReference type="SUPFAM" id="SSF55874">
    <property type="entry name" value="ATPase domain of HSP90 chaperone/DNA topoisomerase II/histidine kinase"/>
    <property type="match status" value="1"/>
</dbReference>
<comment type="caution">
    <text evidence="4">The sequence shown here is derived from an EMBL/GenBank/DDBJ whole genome shotgun (WGS) entry which is preliminary data.</text>
</comment>
<dbReference type="EMBL" id="JAAGLQ010000648">
    <property type="protein sequence ID" value="NEA19801.1"/>
    <property type="molecule type" value="Genomic_DNA"/>
</dbReference>
<dbReference type="RefSeq" id="WP_164349325.1">
    <property type="nucleotide sequence ID" value="NZ_JAAGLQ010000648.1"/>
</dbReference>
<keyword evidence="1" id="KW-0723">Serine/threonine-protein kinase</keyword>
<sequence length="148" mass="16261">MMTMRRAAALPSTPSQCGPPAVPPQLICTADAESVRPARQYVREAVAYQAPDASAEALDTLELLASELVTNAFRYGSEPGDSLRVVVDAEQGRARVEVHDTRRRKPKMRPASDERGRGRGLHLVELLAARWGTADRPMGKIVWVVVTW</sequence>
<dbReference type="GO" id="GO:0004674">
    <property type="term" value="F:protein serine/threonine kinase activity"/>
    <property type="evidence" value="ECO:0007669"/>
    <property type="project" value="UniProtKB-KW"/>
</dbReference>
<evidence type="ECO:0000256" key="1">
    <source>
        <dbReference type="ARBA" id="ARBA00022527"/>
    </source>
</evidence>
<accession>A0A6N9U7J6</accession>
<keyword evidence="4" id="KW-0067">ATP-binding</keyword>
<keyword evidence="1" id="KW-0808">Transferase</keyword>
<dbReference type="InterPro" id="IPR050267">
    <property type="entry name" value="Anti-sigma-factor_SerPK"/>
</dbReference>
<proteinExistence type="predicted"/>
<dbReference type="PANTHER" id="PTHR35526:SF3">
    <property type="entry name" value="ANTI-SIGMA-F FACTOR RSBW"/>
    <property type="match status" value="1"/>
</dbReference>
<name>A0A6N9U7J6_STRHA</name>
<feature type="domain" description="Histidine kinase/HSP90-like ATPase" evidence="3">
    <location>
        <begin position="29"/>
        <end position="144"/>
    </location>
</feature>